<feature type="non-terminal residue" evidence="14">
    <location>
        <position position="1"/>
    </location>
</feature>
<dbReference type="PROSITE" id="PS00972">
    <property type="entry name" value="USP_1"/>
    <property type="match status" value="1"/>
</dbReference>
<comment type="subcellular location">
    <subcellularLocation>
        <location evidence="2">Nucleus</location>
    </subcellularLocation>
</comment>
<keyword evidence="9" id="KW-0832">Ubl conjugation</keyword>
<evidence type="ECO:0000256" key="8">
    <source>
        <dbReference type="ARBA" id="ARBA00022807"/>
    </source>
</evidence>
<dbReference type="Gene3D" id="1.10.8.10">
    <property type="entry name" value="DNA helicase RuvA subunit, C-terminal domain"/>
    <property type="match status" value="1"/>
</dbReference>
<dbReference type="CDD" id="cd20487">
    <property type="entry name" value="USP28_C"/>
    <property type="match status" value="1"/>
</dbReference>
<evidence type="ECO:0000256" key="5">
    <source>
        <dbReference type="ARBA" id="ARBA00022670"/>
    </source>
</evidence>
<evidence type="ECO:0000256" key="12">
    <source>
        <dbReference type="SAM" id="MobiDB-lite"/>
    </source>
</evidence>
<evidence type="ECO:0000256" key="4">
    <source>
        <dbReference type="ARBA" id="ARBA00022499"/>
    </source>
</evidence>
<dbReference type="Proteomes" id="UP000538472">
    <property type="component" value="Unassembled WGS sequence"/>
</dbReference>
<dbReference type="Pfam" id="PF00443">
    <property type="entry name" value="UCH"/>
    <property type="match status" value="1"/>
</dbReference>
<feature type="non-terminal residue" evidence="14">
    <location>
        <position position="1024"/>
    </location>
</feature>
<evidence type="ECO:0000256" key="9">
    <source>
        <dbReference type="ARBA" id="ARBA00022843"/>
    </source>
</evidence>
<keyword evidence="11" id="KW-0175">Coiled coil</keyword>
<dbReference type="CDD" id="cd02665">
    <property type="entry name" value="Peptidase_C19I"/>
    <property type="match status" value="1"/>
</dbReference>
<dbReference type="InterPro" id="IPR044635">
    <property type="entry name" value="UBP14-like"/>
</dbReference>
<accession>A0A7K8SVH9</accession>
<protein>
    <recommendedName>
        <fullName evidence="3">ubiquitinyl hydrolase 1</fullName>
        <ecNumber evidence="3">3.4.19.12</ecNumber>
    </recommendedName>
</protein>
<dbReference type="InterPro" id="IPR054109">
    <property type="entry name" value="UBA_8"/>
</dbReference>
<dbReference type="GO" id="GO:0061136">
    <property type="term" value="P:regulation of proteasomal protein catabolic process"/>
    <property type="evidence" value="ECO:0007669"/>
    <property type="project" value="TreeGrafter"/>
</dbReference>
<feature type="compositionally biased region" description="Polar residues" evidence="12">
    <location>
        <begin position="687"/>
        <end position="706"/>
    </location>
</feature>
<dbReference type="FunFam" id="3.90.70.10:FF:000004">
    <property type="entry name" value="Putative ubiquitin carboxyl-terminal hydrolase 25"/>
    <property type="match status" value="1"/>
</dbReference>
<feature type="coiled-coil region" evidence="11">
    <location>
        <begin position="377"/>
        <end position="404"/>
    </location>
</feature>
<keyword evidence="10" id="KW-0539">Nucleus</keyword>
<evidence type="ECO:0000256" key="11">
    <source>
        <dbReference type="SAM" id="Coils"/>
    </source>
</evidence>
<dbReference type="EC" id="3.4.19.12" evidence="3"/>
<dbReference type="GO" id="GO:0016579">
    <property type="term" value="P:protein deubiquitination"/>
    <property type="evidence" value="ECO:0007669"/>
    <property type="project" value="InterPro"/>
</dbReference>
<comment type="caution">
    <text evidence="14">The sequence shown here is derived from an EMBL/GenBank/DDBJ whole genome shotgun (WGS) entry which is preliminary data.</text>
</comment>
<feature type="domain" description="USP" evidence="13">
    <location>
        <begin position="134"/>
        <end position="624"/>
    </location>
</feature>
<keyword evidence="7 14" id="KW-0378">Hydrolase</keyword>
<evidence type="ECO:0000256" key="3">
    <source>
        <dbReference type="ARBA" id="ARBA00012759"/>
    </source>
</evidence>
<keyword evidence="8" id="KW-0788">Thiol protease</keyword>
<dbReference type="InterPro" id="IPR009060">
    <property type="entry name" value="UBA-like_sf"/>
</dbReference>
<dbReference type="InterPro" id="IPR001394">
    <property type="entry name" value="Peptidase_C19_UCH"/>
</dbReference>
<evidence type="ECO:0000313" key="14">
    <source>
        <dbReference type="EMBL" id="NXF33250.1"/>
    </source>
</evidence>
<dbReference type="InterPro" id="IPR038765">
    <property type="entry name" value="Papain-like_cys_pep_sf"/>
</dbReference>
<evidence type="ECO:0000256" key="6">
    <source>
        <dbReference type="ARBA" id="ARBA00022786"/>
    </source>
</evidence>
<dbReference type="PROSITE" id="PS00973">
    <property type="entry name" value="USP_2"/>
    <property type="match status" value="1"/>
</dbReference>
<dbReference type="AlphaFoldDB" id="A0A7K8SVH9"/>
<proteinExistence type="predicted"/>
<gene>
    <name evidence="14" type="primary">Usp28</name>
    <name evidence="14" type="ORF">NYCBRA_R10529</name>
</gene>
<dbReference type="GO" id="GO:0004843">
    <property type="term" value="F:cysteine-type deubiquitinase activity"/>
    <property type="evidence" value="ECO:0007669"/>
    <property type="project" value="UniProtKB-EC"/>
</dbReference>
<dbReference type="SUPFAM" id="SSF46934">
    <property type="entry name" value="UBA-like"/>
    <property type="match status" value="1"/>
</dbReference>
<dbReference type="PANTHER" id="PTHR43982:SF6">
    <property type="entry name" value="UBIQUITIN CARBOXYL-TERMINAL HYDROLASE 2-RELATED"/>
    <property type="match status" value="1"/>
</dbReference>
<evidence type="ECO:0000256" key="2">
    <source>
        <dbReference type="ARBA" id="ARBA00004123"/>
    </source>
</evidence>
<dbReference type="InterPro" id="IPR028889">
    <property type="entry name" value="USP"/>
</dbReference>
<dbReference type="SUPFAM" id="SSF54001">
    <property type="entry name" value="Cysteine proteinases"/>
    <property type="match status" value="1"/>
</dbReference>
<dbReference type="InterPro" id="IPR018200">
    <property type="entry name" value="USP_CS"/>
</dbReference>
<dbReference type="EMBL" id="VWZB01000163">
    <property type="protein sequence ID" value="NXF33250.1"/>
    <property type="molecule type" value="Genomic_DNA"/>
</dbReference>
<reference evidence="14 15" key="1">
    <citation type="submission" date="2019-09" db="EMBL/GenBank/DDBJ databases">
        <title>Bird 10,000 Genomes (B10K) Project - Family phase.</title>
        <authorList>
            <person name="Zhang G."/>
        </authorList>
    </citation>
    <scope>NUCLEOTIDE SEQUENCE [LARGE SCALE GENOMIC DNA]</scope>
    <source>
        <strain evidence="14">B10K-CU-031-10</strain>
        <tissue evidence="14">Muscle</tissue>
    </source>
</reference>
<dbReference type="GO" id="GO:0070628">
    <property type="term" value="F:proteasome binding"/>
    <property type="evidence" value="ECO:0007669"/>
    <property type="project" value="TreeGrafter"/>
</dbReference>
<dbReference type="GO" id="GO:0005634">
    <property type="term" value="C:nucleus"/>
    <property type="evidence" value="ECO:0007669"/>
    <property type="project" value="UniProtKB-SubCell"/>
</dbReference>
<dbReference type="Gene3D" id="3.90.70.10">
    <property type="entry name" value="Cysteine proteinases"/>
    <property type="match status" value="1"/>
</dbReference>
<evidence type="ECO:0000256" key="7">
    <source>
        <dbReference type="ARBA" id="ARBA00022801"/>
    </source>
</evidence>
<keyword evidence="5" id="KW-0645">Protease</keyword>
<name>A0A7K8SVH9_9AVES</name>
<keyword evidence="15" id="KW-1185">Reference proteome</keyword>
<dbReference type="PROSITE" id="PS50235">
    <property type="entry name" value="USP_3"/>
    <property type="match status" value="1"/>
</dbReference>
<evidence type="ECO:0000313" key="15">
    <source>
        <dbReference type="Proteomes" id="UP000538472"/>
    </source>
</evidence>
<evidence type="ECO:0000256" key="1">
    <source>
        <dbReference type="ARBA" id="ARBA00000707"/>
    </source>
</evidence>
<keyword evidence="6" id="KW-0833">Ubl conjugation pathway</keyword>
<keyword evidence="4" id="KW-1017">Isopeptide bond</keyword>
<feature type="region of interest" description="Disordered" evidence="12">
    <location>
        <begin position="667"/>
        <end position="706"/>
    </location>
</feature>
<evidence type="ECO:0000259" key="13">
    <source>
        <dbReference type="PROSITE" id="PS50235"/>
    </source>
</evidence>
<comment type="catalytic activity">
    <reaction evidence="1">
        <text>Thiol-dependent hydrolysis of ester, thioester, amide, peptide and isopeptide bonds formed by the C-terminal Gly of ubiquitin (a 76-residue protein attached to proteins as an intracellular targeting signal).</text>
        <dbReference type="EC" id="3.4.19.12"/>
    </reaction>
</comment>
<organism evidence="14 15">
    <name type="scientific">Nyctibius bracteatus</name>
    <name type="common">Rufous potoo</name>
    <dbReference type="NCBI Taxonomy" id="48426"/>
    <lineage>
        <taxon>Eukaryota</taxon>
        <taxon>Metazoa</taxon>
        <taxon>Chordata</taxon>
        <taxon>Craniata</taxon>
        <taxon>Vertebrata</taxon>
        <taxon>Euteleostomi</taxon>
        <taxon>Archelosauria</taxon>
        <taxon>Archosauria</taxon>
        <taxon>Dinosauria</taxon>
        <taxon>Saurischia</taxon>
        <taxon>Theropoda</taxon>
        <taxon>Coelurosauria</taxon>
        <taxon>Aves</taxon>
        <taxon>Neognathae</taxon>
        <taxon>Neoaves</taxon>
        <taxon>Strisores</taxon>
        <taxon>Caprimulgiformes</taxon>
        <taxon>Nyctibiidae</taxon>
        <taxon>Nyctibius</taxon>
    </lineage>
</organism>
<sequence>DCQMLVNQLKEITGIQDSAFLHAALKAANGDLMEAVTFLTEEHAQEPARDAAAAEPSAWEGSAVGKQLPQSKGGHIPVLLKTLGERVFYSISFCDRPQEARSAESKNRSKRKRCEVWRENPKHNDWRRVGDWPVGMKNIGNTCWFSAVIQSLFQLPEFRRLVLGYSLPQNVLEGCRSRTGKRNIAFMQELQCLFALMLGTRRKFVDPSAALELLRDAFRSTGEQQQDVSEFTHKLLDWLEDAFQLAVNVKSPGDKSENPMVQLFYGTFLTEGVHEGNTFSKIEAFGQYPLQVNGYRNLNECLEGAMVEGEMDEVAASQAVKYGQERWFTKLPPVLTFELSRFEFNQSLGQPEKIHTKLEFPQTIYMDRYLYCSKELVQMKREEMKRLKEKLVILQQKLERYMKYGSGPARFPLPDMLQYVLEFITTKPAAALSSAQGSQTTLLQSQAEPHASDALSQLNGILERKGAGTEDAALLTANPSPQQEPSAPLQPPASPAEMCECPAPHVVSEEELNLVRTCLQRWRKEIEQDVQDLKESITRTNLSIEQMYCDPLLQQVPYRLHAVLVHEGQANAGHYWAYVYDQPRKSWLKYNDISVTESSWEELERDSFGGLRNASAYCLMYISDKVSRVVADQDDGSEAGQFQKEVEALPPELRHYIQEDNWRLEQEAEEWEEEQSCKIPQMEPSPASESQDLSSESGPDQSSVCEQSVRSLSSEHARIAKEQTAKAIANTADAYEKNGVEAALCEAFHEEYSRLYLLAKETPTPQSDARLQHVLVYLLQNNAPQQVVERTLLEQFADKNLSYDERSISIMKVARAKLREIGPDDVDMEEYKRWHEDYSLFRKVSVYLLTGLELYQNTKYQESLTYLVYAYQSNTKLLLKGASRGVSESLIALYRRKCLLKLNEVAASLFVSCEEARVAEGIGILNELIIPCMHLMNNFEISREDLDAIEAMRSRWCSYLGREDMDAKLQLKLGELLPRLLDCSSEVVVLKEPPKIRPNSPYDLCSRFAAVMESIHGASTVTVK</sequence>
<dbReference type="Pfam" id="PF22566">
    <property type="entry name" value="UBA_8"/>
    <property type="match status" value="1"/>
</dbReference>
<dbReference type="GO" id="GO:0043161">
    <property type="term" value="P:proteasome-mediated ubiquitin-dependent protein catabolic process"/>
    <property type="evidence" value="ECO:0007669"/>
    <property type="project" value="InterPro"/>
</dbReference>
<dbReference type="PANTHER" id="PTHR43982">
    <property type="entry name" value="UBIQUITIN CARBOXYL-TERMINAL HYDROLASE"/>
    <property type="match status" value="1"/>
</dbReference>
<evidence type="ECO:0000256" key="10">
    <source>
        <dbReference type="ARBA" id="ARBA00023242"/>
    </source>
</evidence>
<dbReference type="CDD" id="cd14355">
    <property type="entry name" value="UBA_UBP28"/>
    <property type="match status" value="1"/>
</dbReference>